<evidence type="ECO:0000313" key="2">
    <source>
        <dbReference type="EMBL" id="KAG5584088.1"/>
    </source>
</evidence>
<name>A0A9J5XB58_SOLCO</name>
<dbReference type="Proteomes" id="UP000824120">
    <property type="component" value="Chromosome 9"/>
</dbReference>
<reference evidence="2 3" key="1">
    <citation type="submission" date="2020-09" db="EMBL/GenBank/DDBJ databases">
        <title>De no assembly of potato wild relative species, Solanum commersonii.</title>
        <authorList>
            <person name="Cho K."/>
        </authorList>
    </citation>
    <scope>NUCLEOTIDE SEQUENCE [LARGE SCALE GENOMIC DNA]</scope>
    <source>
        <strain evidence="2">LZ3.2</strain>
        <tissue evidence="2">Leaf</tissue>
    </source>
</reference>
<protein>
    <submittedName>
        <fullName evidence="2">Uncharacterized protein</fullName>
    </submittedName>
</protein>
<keyword evidence="3" id="KW-1185">Reference proteome</keyword>
<evidence type="ECO:0000313" key="3">
    <source>
        <dbReference type="Proteomes" id="UP000824120"/>
    </source>
</evidence>
<sequence length="96" mass="10828">MIVIPLMLSLKFSLTHLGFTIQGIVETDDDVTHHIRVGWMKWGITFGVLCDKKVSSKHKCKFYRVVLDQLCCMERSIGQGGSRIDGGQIAEIETEM</sequence>
<dbReference type="EMBL" id="JACXVP010000009">
    <property type="protein sequence ID" value="KAG5584088.1"/>
    <property type="molecule type" value="Genomic_DNA"/>
</dbReference>
<proteinExistence type="predicted"/>
<feature type="non-terminal residue" evidence="2">
    <location>
        <position position="96"/>
    </location>
</feature>
<dbReference type="PANTHER" id="PTHR46238">
    <property type="entry name" value="REVERSE TRANSCRIPTASE DOMAIN-CONTAINING PROTEIN"/>
    <property type="match status" value="1"/>
</dbReference>
<comment type="caution">
    <text evidence="2">The sequence shown here is derived from an EMBL/GenBank/DDBJ whole genome shotgun (WGS) entry which is preliminary data.</text>
</comment>
<accession>A0A9J5XB58</accession>
<dbReference type="PANTHER" id="PTHR46238:SF8">
    <property type="entry name" value="ENDONUCLEASE_EXONUCLEASE_PHOSPHATASE DOMAIN-CONTAINING PROTEIN"/>
    <property type="match status" value="1"/>
</dbReference>
<organism evidence="2 3">
    <name type="scientific">Solanum commersonii</name>
    <name type="common">Commerson's wild potato</name>
    <name type="synonym">Commerson's nightshade</name>
    <dbReference type="NCBI Taxonomy" id="4109"/>
    <lineage>
        <taxon>Eukaryota</taxon>
        <taxon>Viridiplantae</taxon>
        <taxon>Streptophyta</taxon>
        <taxon>Embryophyta</taxon>
        <taxon>Tracheophyta</taxon>
        <taxon>Spermatophyta</taxon>
        <taxon>Magnoliopsida</taxon>
        <taxon>eudicotyledons</taxon>
        <taxon>Gunneridae</taxon>
        <taxon>Pentapetalae</taxon>
        <taxon>asterids</taxon>
        <taxon>lamiids</taxon>
        <taxon>Solanales</taxon>
        <taxon>Solanaceae</taxon>
        <taxon>Solanoideae</taxon>
        <taxon>Solaneae</taxon>
        <taxon>Solanum</taxon>
    </lineage>
</organism>
<feature type="signal peptide" evidence="1">
    <location>
        <begin position="1"/>
        <end position="17"/>
    </location>
</feature>
<evidence type="ECO:0000256" key="1">
    <source>
        <dbReference type="SAM" id="SignalP"/>
    </source>
</evidence>
<keyword evidence="1" id="KW-0732">Signal</keyword>
<gene>
    <name evidence="2" type="ORF">H5410_044522</name>
</gene>
<feature type="chain" id="PRO_5039902692" evidence="1">
    <location>
        <begin position="18"/>
        <end position="96"/>
    </location>
</feature>
<dbReference type="AlphaFoldDB" id="A0A9J5XB58"/>